<protein>
    <submittedName>
        <fullName evidence="1">mRNA binding protein puf3</fullName>
    </submittedName>
</protein>
<dbReference type="EMBL" id="JAMZIH010001115">
    <property type="protein sequence ID" value="KAJ1678489.1"/>
    <property type="molecule type" value="Genomic_DNA"/>
</dbReference>
<feature type="non-terminal residue" evidence="1">
    <location>
        <position position="689"/>
    </location>
</feature>
<accession>A0ACC1HX72</accession>
<reference evidence="1" key="1">
    <citation type="submission" date="2022-06" db="EMBL/GenBank/DDBJ databases">
        <title>Phylogenomic reconstructions and comparative analyses of Kickxellomycotina fungi.</title>
        <authorList>
            <person name="Reynolds N.K."/>
            <person name="Stajich J.E."/>
            <person name="Barry K."/>
            <person name="Grigoriev I.V."/>
            <person name="Crous P."/>
            <person name="Smith M.E."/>
        </authorList>
    </citation>
    <scope>NUCLEOTIDE SEQUENCE</scope>
    <source>
        <strain evidence="1">RSA 2271</strain>
    </source>
</reference>
<keyword evidence="2" id="KW-1185">Reference proteome</keyword>
<evidence type="ECO:0000313" key="1">
    <source>
        <dbReference type="EMBL" id="KAJ1678489.1"/>
    </source>
</evidence>
<comment type="caution">
    <text evidence="1">The sequence shown here is derived from an EMBL/GenBank/DDBJ whole genome shotgun (WGS) entry which is preliminary data.</text>
</comment>
<organism evidence="1 2">
    <name type="scientific">Spiromyces aspiralis</name>
    <dbReference type="NCBI Taxonomy" id="68401"/>
    <lineage>
        <taxon>Eukaryota</taxon>
        <taxon>Fungi</taxon>
        <taxon>Fungi incertae sedis</taxon>
        <taxon>Zoopagomycota</taxon>
        <taxon>Kickxellomycotina</taxon>
        <taxon>Kickxellomycetes</taxon>
        <taxon>Kickxellales</taxon>
        <taxon>Kickxellaceae</taxon>
        <taxon>Spiromyces</taxon>
    </lineage>
</organism>
<name>A0ACC1HX72_9FUNG</name>
<gene>
    <name evidence="1" type="primary">PUF3_1</name>
    <name evidence="1" type="ORF">EV182_003944</name>
</gene>
<dbReference type="Proteomes" id="UP001145114">
    <property type="component" value="Unassembled WGS sequence"/>
</dbReference>
<proteinExistence type="predicted"/>
<evidence type="ECO:0000313" key="2">
    <source>
        <dbReference type="Proteomes" id="UP001145114"/>
    </source>
</evidence>
<sequence length="689" mass="71941">MPPTAGTIGKPADSAGTGTGLGLGLHDHFGSPQLDAIVSPASESLDTFVQTRYHHHRRPLVDIIQSDFPRTPSPAHSATLRSRPSNIGFKSVLHASGAASESASPNPSTLSGLDDGFALSVHYDHGQLSAASAASAIGTYPASDETDNSHQIHKSVLDSLLGTDDDDHHIGSNPHGGAARPPNARGTANCDGLPASSCAAVPSSLISATRSQIDLQQATSVSAATAPSVSSSSWISRNAGRFDALHRASSTPPRNNNSTWRPGSAIPIVGPVAVSSAYNEQHQQQSNAKAGISSVTNGIPGIDELSYQLGGLSVGGDVGGLPGLRIRHVESHGTFESLTRNDSVHSLSHLGVGNGGSAAFDPWDAAAATSAKNCGLVMHHHYNSHNHNQTANTGSIGAPVTNPDTNDITTTSGLGFGADQVPSYHHHPHHHSFTSTSVAVTAGNALGTTGMTGRHIPPPHPVHNTIARAHTYTDPRYARGASVAPIATNLAPQGPYPAPSATPTSPAPGFHSALGTPSLQNAGIGALGNIAATSQLPMYMPREGLPYGTPPPGSLGMGTGFGGSGLMFPPHSHLAGLTSPLVDASVHSVRSPVLEEFRNNKNRRYELKDIRGYMAEFSGDQHGSRFIQQKLETATLEEKQAVFQEILPNALQLMTDVFGNYVIQKFFEYGDQVQKHLLAKQMENSVLKL</sequence>